<comment type="catalytic activity">
    <reaction evidence="7">
        <text>L-threonyl-[protein] + ATP = O-phospho-L-threonyl-[protein] + ADP + H(+)</text>
        <dbReference type="Rhea" id="RHEA:46608"/>
        <dbReference type="Rhea" id="RHEA-COMP:11060"/>
        <dbReference type="Rhea" id="RHEA-COMP:11605"/>
        <dbReference type="ChEBI" id="CHEBI:15378"/>
        <dbReference type="ChEBI" id="CHEBI:30013"/>
        <dbReference type="ChEBI" id="CHEBI:30616"/>
        <dbReference type="ChEBI" id="CHEBI:61977"/>
        <dbReference type="ChEBI" id="CHEBI:456216"/>
        <dbReference type="EC" id="2.7.11.1"/>
    </reaction>
</comment>
<dbReference type="PROSITE" id="PS50011">
    <property type="entry name" value="PROTEIN_KINASE_DOM"/>
    <property type="match status" value="1"/>
</dbReference>
<dbReference type="Pfam" id="PF00069">
    <property type="entry name" value="Pkinase"/>
    <property type="match status" value="1"/>
</dbReference>
<dbReference type="EMBL" id="JARAOO010000007">
    <property type="protein sequence ID" value="KAJ7962172.1"/>
    <property type="molecule type" value="Genomic_DNA"/>
</dbReference>
<dbReference type="KEGG" id="qsa:O6P43_017437"/>
<dbReference type="AlphaFoldDB" id="A0AAD7PNY1"/>
<keyword evidence="2" id="KW-0723">Serine/threonine-protein kinase</keyword>
<evidence type="ECO:0000256" key="4">
    <source>
        <dbReference type="ARBA" id="ARBA00022741"/>
    </source>
</evidence>
<accession>A0AAD7PNY1</accession>
<feature type="domain" description="Protein kinase" evidence="9">
    <location>
        <begin position="32"/>
        <end position="301"/>
    </location>
</feature>
<reference evidence="10" key="1">
    <citation type="journal article" date="2023" name="Science">
        <title>Elucidation of the pathway for biosynthesis of saponin adjuvants from the soapbark tree.</title>
        <authorList>
            <person name="Reed J."/>
            <person name="Orme A."/>
            <person name="El-Demerdash A."/>
            <person name="Owen C."/>
            <person name="Martin L.B.B."/>
            <person name="Misra R.C."/>
            <person name="Kikuchi S."/>
            <person name="Rejzek M."/>
            <person name="Martin A.C."/>
            <person name="Harkess A."/>
            <person name="Leebens-Mack J."/>
            <person name="Louveau T."/>
            <person name="Stephenson M.J."/>
            <person name="Osbourn A."/>
        </authorList>
    </citation>
    <scope>NUCLEOTIDE SEQUENCE</scope>
    <source>
        <strain evidence="10">S10</strain>
    </source>
</reference>
<dbReference type="PANTHER" id="PTHR48005">
    <property type="entry name" value="LEUCINE RICH REPEAT KINASE 2"/>
    <property type="match status" value="1"/>
</dbReference>
<keyword evidence="4" id="KW-0547">Nucleotide-binding</keyword>
<organism evidence="10 11">
    <name type="scientific">Quillaja saponaria</name>
    <name type="common">Soap bark tree</name>
    <dbReference type="NCBI Taxonomy" id="32244"/>
    <lineage>
        <taxon>Eukaryota</taxon>
        <taxon>Viridiplantae</taxon>
        <taxon>Streptophyta</taxon>
        <taxon>Embryophyta</taxon>
        <taxon>Tracheophyta</taxon>
        <taxon>Spermatophyta</taxon>
        <taxon>Magnoliopsida</taxon>
        <taxon>eudicotyledons</taxon>
        <taxon>Gunneridae</taxon>
        <taxon>Pentapetalae</taxon>
        <taxon>rosids</taxon>
        <taxon>fabids</taxon>
        <taxon>Fabales</taxon>
        <taxon>Quillajaceae</taxon>
        <taxon>Quillaja</taxon>
    </lineage>
</organism>
<dbReference type="InterPro" id="IPR011009">
    <property type="entry name" value="Kinase-like_dom_sf"/>
</dbReference>
<dbReference type="InterPro" id="IPR008266">
    <property type="entry name" value="Tyr_kinase_AS"/>
</dbReference>
<evidence type="ECO:0000256" key="2">
    <source>
        <dbReference type="ARBA" id="ARBA00022527"/>
    </source>
</evidence>
<dbReference type="InterPro" id="IPR000719">
    <property type="entry name" value="Prot_kinase_dom"/>
</dbReference>
<dbReference type="InterPro" id="IPR051420">
    <property type="entry name" value="Ser_Thr_Kinases_DiverseReg"/>
</dbReference>
<dbReference type="Proteomes" id="UP001163823">
    <property type="component" value="Chromosome 7"/>
</dbReference>
<proteinExistence type="predicted"/>
<dbReference type="Gene3D" id="1.10.510.10">
    <property type="entry name" value="Transferase(Phosphotransferase) domain 1"/>
    <property type="match status" value="1"/>
</dbReference>
<name>A0AAD7PNY1_QUISA</name>
<evidence type="ECO:0000256" key="3">
    <source>
        <dbReference type="ARBA" id="ARBA00022679"/>
    </source>
</evidence>
<comment type="caution">
    <text evidence="10">The sequence shown here is derived from an EMBL/GenBank/DDBJ whole genome shotgun (WGS) entry which is preliminary data.</text>
</comment>
<dbReference type="EC" id="2.7.11.1" evidence="1"/>
<evidence type="ECO:0000313" key="10">
    <source>
        <dbReference type="EMBL" id="KAJ7962172.1"/>
    </source>
</evidence>
<keyword evidence="5 10" id="KW-0418">Kinase</keyword>
<dbReference type="GO" id="GO:0005524">
    <property type="term" value="F:ATP binding"/>
    <property type="evidence" value="ECO:0007669"/>
    <property type="project" value="UniProtKB-KW"/>
</dbReference>
<evidence type="ECO:0000256" key="6">
    <source>
        <dbReference type="ARBA" id="ARBA00022840"/>
    </source>
</evidence>
<keyword evidence="11" id="KW-1185">Reference proteome</keyword>
<evidence type="ECO:0000256" key="8">
    <source>
        <dbReference type="ARBA" id="ARBA00048679"/>
    </source>
</evidence>
<sequence>MKKQEERMETCSQYGNMTEKLHLKTSLKQQRILISDTALELELMVVFTGAQLPSGKIVALKKLHRLESQELSFDRSFRNEAKMLSEIRHRNIVKLHGFCLHKRCMFLIYEYMERGSLFWVLNNDVEAEELTWSKRVNIVKSIGHALCYMHHDCTPTIIHRDITSSNILLNTELEPFVSDFGIARLLDPDSSNQTLLVGTYGYIAPELAYTMVVTEKCDVYSFGVVALETMMGRHPEDLISSLSTSFAQDIMLKDVLDSRLPLPCNQRIGRDVALVVTLALACLHSKPKSRPSMQEVTQEFMIPRLSLANTFNEISMQQLMSQSMSMW</sequence>
<evidence type="ECO:0000256" key="5">
    <source>
        <dbReference type="ARBA" id="ARBA00022777"/>
    </source>
</evidence>
<gene>
    <name evidence="10" type="ORF">O6P43_017437</name>
</gene>
<dbReference type="GO" id="GO:0004674">
    <property type="term" value="F:protein serine/threonine kinase activity"/>
    <property type="evidence" value="ECO:0007669"/>
    <property type="project" value="UniProtKB-KW"/>
</dbReference>
<evidence type="ECO:0000313" key="11">
    <source>
        <dbReference type="Proteomes" id="UP001163823"/>
    </source>
</evidence>
<comment type="catalytic activity">
    <reaction evidence="8">
        <text>L-seryl-[protein] + ATP = O-phospho-L-seryl-[protein] + ADP + H(+)</text>
        <dbReference type="Rhea" id="RHEA:17989"/>
        <dbReference type="Rhea" id="RHEA-COMP:9863"/>
        <dbReference type="Rhea" id="RHEA-COMP:11604"/>
        <dbReference type="ChEBI" id="CHEBI:15378"/>
        <dbReference type="ChEBI" id="CHEBI:29999"/>
        <dbReference type="ChEBI" id="CHEBI:30616"/>
        <dbReference type="ChEBI" id="CHEBI:83421"/>
        <dbReference type="ChEBI" id="CHEBI:456216"/>
        <dbReference type="EC" id="2.7.11.1"/>
    </reaction>
</comment>
<dbReference type="Gene3D" id="3.30.200.20">
    <property type="entry name" value="Phosphorylase Kinase, domain 1"/>
    <property type="match status" value="1"/>
</dbReference>
<dbReference type="SUPFAM" id="SSF56112">
    <property type="entry name" value="Protein kinase-like (PK-like)"/>
    <property type="match status" value="1"/>
</dbReference>
<evidence type="ECO:0000256" key="1">
    <source>
        <dbReference type="ARBA" id="ARBA00012513"/>
    </source>
</evidence>
<dbReference type="PROSITE" id="PS00109">
    <property type="entry name" value="PROTEIN_KINASE_TYR"/>
    <property type="match status" value="1"/>
</dbReference>
<evidence type="ECO:0000256" key="7">
    <source>
        <dbReference type="ARBA" id="ARBA00047899"/>
    </source>
</evidence>
<keyword evidence="10" id="KW-0675">Receptor</keyword>
<keyword evidence="6" id="KW-0067">ATP-binding</keyword>
<protein>
    <recommendedName>
        <fullName evidence="1">non-specific serine/threonine protein kinase</fullName>
        <ecNumber evidence="1">2.7.11.1</ecNumber>
    </recommendedName>
</protein>
<dbReference type="FunFam" id="1.10.510.10:FF:000445">
    <property type="entry name" value="MDIS1-interacting receptor like kinase 2"/>
    <property type="match status" value="1"/>
</dbReference>
<dbReference type="PANTHER" id="PTHR48005:SF16">
    <property type="entry name" value="MDIS1-INTERACTING RECEPTOR LIKE KINASE 2-LIKE ISOFORM X1"/>
    <property type="match status" value="1"/>
</dbReference>
<keyword evidence="3" id="KW-0808">Transferase</keyword>
<evidence type="ECO:0000259" key="9">
    <source>
        <dbReference type="PROSITE" id="PS50011"/>
    </source>
</evidence>